<evidence type="ECO:0000256" key="3">
    <source>
        <dbReference type="ARBA" id="ARBA00008146"/>
    </source>
</evidence>
<comment type="similarity">
    <text evidence="3">Belongs to the snRNP core protein family.</text>
</comment>
<dbReference type="InterPro" id="IPR034099">
    <property type="entry name" value="SmD3"/>
</dbReference>
<feature type="domain" description="Sm" evidence="17">
    <location>
        <begin position="501"/>
        <end position="573"/>
    </location>
</feature>
<dbReference type="CDD" id="cd01721">
    <property type="entry name" value="Sm_D3"/>
    <property type="match status" value="1"/>
</dbReference>
<dbReference type="Gene3D" id="1.10.287.410">
    <property type="match status" value="1"/>
</dbReference>
<dbReference type="PANTHER" id="PTHR11739">
    <property type="entry name" value="CITRATE SYNTHASE"/>
    <property type="match status" value="1"/>
</dbReference>
<feature type="region of interest" description="Disordered" evidence="14">
    <location>
        <begin position="1040"/>
        <end position="1140"/>
    </location>
</feature>
<protein>
    <recommendedName>
        <fullName evidence="13">Citrate synthase</fullName>
    </recommendedName>
</protein>
<dbReference type="Gene3D" id="1.10.230.10">
    <property type="entry name" value="Cytochrome P450-Terp, domain 2"/>
    <property type="match status" value="1"/>
</dbReference>
<reference evidence="18 19" key="1">
    <citation type="submission" date="2020-04" db="EMBL/GenBank/DDBJ databases">
        <title>Perkinsus olseni comparative genomics.</title>
        <authorList>
            <person name="Bogema D.R."/>
        </authorList>
    </citation>
    <scope>NUCLEOTIDE SEQUENCE [LARGE SCALE GENOMIC DNA]</scope>
    <source>
        <strain evidence="18">ATCC PRA-31</strain>
    </source>
</reference>
<dbReference type="InterPro" id="IPR033124">
    <property type="entry name" value="Ser_caboxypep_his_AS"/>
</dbReference>
<keyword evidence="11" id="KW-0687">Ribonucleoprotein</keyword>
<dbReference type="PROSITE" id="PS52002">
    <property type="entry name" value="SM"/>
    <property type="match status" value="1"/>
</dbReference>
<dbReference type="SUPFAM" id="SSF53474">
    <property type="entry name" value="alpha/beta-Hydrolases"/>
    <property type="match status" value="1"/>
</dbReference>
<dbReference type="SUPFAM" id="SSF50182">
    <property type="entry name" value="Sm-like ribonucleoproteins"/>
    <property type="match status" value="1"/>
</dbReference>
<dbReference type="Pfam" id="PF01423">
    <property type="entry name" value="LSM"/>
    <property type="match status" value="1"/>
</dbReference>
<comment type="subcellular location">
    <subcellularLocation>
        <location evidence="2">Cytoplasm</location>
        <location evidence="2">Cytosol</location>
    </subcellularLocation>
    <subcellularLocation>
        <location evidence="1">Nucleus</location>
    </subcellularLocation>
</comment>
<dbReference type="Gene3D" id="2.30.30.100">
    <property type="match status" value="1"/>
</dbReference>
<evidence type="ECO:0000313" key="18">
    <source>
        <dbReference type="EMBL" id="KAF4676553.1"/>
    </source>
</evidence>
<dbReference type="PROSITE" id="PS50002">
    <property type="entry name" value="SH3"/>
    <property type="match status" value="1"/>
</dbReference>
<dbReference type="PANTHER" id="PTHR11739:SF8">
    <property type="entry name" value="CITRATE SYNTHASE, MITOCHONDRIAL"/>
    <property type="match status" value="1"/>
</dbReference>
<evidence type="ECO:0000259" key="17">
    <source>
        <dbReference type="PROSITE" id="PS52002"/>
    </source>
</evidence>
<evidence type="ECO:0000256" key="13">
    <source>
        <dbReference type="RuleBase" id="RU000441"/>
    </source>
</evidence>
<evidence type="ECO:0000256" key="1">
    <source>
        <dbReference type="ARBA" id="ARBA00004123"/>
    </source>
</evidence>
<dbReference type="NCBIfam" id="NF007128">
    <property type="entry name" value="PRK09569.1"/>
    <property type="match status" value="1"/>
</dbReference>
<dbReference type="PROSITE" id="PS00480">
    <property type="entry name" value="CITRATE_SYNTHASE"/>
    <property type="match status" value="1"/>
</dbReference>
<dbReference type="Pfam" id="PF04727">
    <property type="entry name" value="ELMO_CED12"/>
    <property type="match status" value="1"/>
</dbReference>
<dbReference type="InterPro" id="IPR036969">
    <property type="entry name" value="Citrate_synthase_sf"/>
</dbReference>
<dbReference type="InterPro" id="IPR036028">
    <property type="entry name" value="SH3-like_dom_sf"/>
</dbReference>
<dbReference type="InterPro" id="IPR002020">
    <property type="entry name" value="Citrate_synthase"/>
</dbReference>
<dbReference type="Gene3D" id="3.40.50.1820">
    <property type="entry name" value="alpha/beta hydrolase"/>
    <property type="match status" value="1"/>
</dbReference>
<dbReference type="GO" id="GO:0005681">
    <property type="term" value="C:spliceosomal complex"/>
    <property type="evidence" value="ECO:0007669"/>
    <property type="project" value="InterPro"/>
</dbReference>
<keyword evidence="9" id="KW-0508">mRNA splicing</keyword>
<dbReference type="PROSITE" id="PS00560">
    <property type="entry name" value="CARBOXYPEPT_SER_HIS"/>
    <property type="match status" value="1"/>
</dbReference>
<comment type="similarity">
    <text evidence="4">Belongs to the peptidase S10 family.</text>
</comment>
<dbReference type="GO" id="GO:0046912">
    <property type="term" value="F:acyltransferase activity, acyl groups converted into alkyl on transfer"/>
    <property type="evidence" value="ECO:0007669"/>
    <property type="project" value="InterPro"/>
</dbReference>
<evidence type="ECO:0000256" key="11">
    <source>
        <dbReference type="ARBA" id="ARBA00023274"/>
    </source>
</evidence>
<evidence type="ECO:0000256" key="7">
    <source>
        <dbReference type="ARBA" id="ARBA00022664"/>
    </source>
</evidence>
<evidence type="ECO:0000256" key="2">
    <source>
        <dbReference type="ARBA" id="ARBA00004514"/>
    </source>
</evidence>
<evidence type="ECO:0000256" key="8">
    <source>
        <dbReference type="ARBA" id="ARBA00022679"/>
    </source>
</evidence>
<dbReference type="InterPro" id="IPR001563">
    <property type="entry name" value="Peptidase_S10"/>
</dbReference>
<feature type="domain" description="SH3" evidence="15">
    <location>
        <begin position="850"/>
        <end position="929"/>
    </location>
</feature>
<dbReference type="GO" id="GO:0006099">
    <property type="term" value="P:tricarboxylic acid cycle"/>
    <property type="evidence" value="ECO:0007669"/>
    <property type="project" value="TreeGrafter"/>
</dbReference>
<evidence type="ECO:0000259" key="15">
    <source>
        <dbReference type="PROSITE" id="PS50002"/>
    </source>
</evidence>
<accession>A0A7J6MY96</accession>
<feature type="compositionally biased region" description="Low complexity" evidence="14">
    <location>
        <begin position="779"/>
        <end position="795"/>
    </location>
</feature>
<dbReference type="Pfam" id="PF00450">
    <property type="entry name" value="Peptidase_S10"/>
    <property type="match status" value="1"/>
</dbReference>
<comment type="caution">
    <text evidence="18">The sequence shown here is derived from an EMBL/GenBank/DDBJ whole genome shotgun (WGS) entry which is preliminary data.</text>
</comment>
<dbReference type="PRINTS" id="PR00143">
    <property type="entry name" value="CITRTSNTHASE"/>
</dbReference>
<dbReference type="InterPro" id="IPR001163">
    <property type="entry name" value="Sm_dom_euk/arc"/>
</dbReference>
<dbReference type="GO" id="GO:0004185">
    <property type="term" value="F:serine-type carboxypeptidase activity"/>
    <property type="evidence" value="ECO:0007669"/>
    <property type="project" value="InterPro"/>
</dbReference>
<dbReference type="Pfam" id="PF00285">
    <property type="entry name" value="Citrate_synt"/>
    <property type="match status" value="1"/>
</dbReference>
<dbReference type="InterPro" id="IPR019810">
    <property type="entry name" value="Citrate_synthase_AS"/>
</dbReference>
<dbReference type="InterPro" id="IPR016143">
    <property type="entry name" value="Citrate_synth-like_sm_a-sub"/>
</dbReference>
<dbReference type="InterPro" id="IPR010920">
    <property type="entry name" value="LSM_dom_sf"/>
</dbReference>
<dbReference type="GO" id="GO:0003723">
    <property type="term" value="F:RNA binding"/>
    <property type="evidence" value="ECO:0007669"/>
    <property type="project" value="InterPro"/>
</dbReference>
<evidence type="ECO:0000256" key="12">
    <source>
        <dbReference type="PROSITE-ProRule" id="PRU00192"/>
    </source>
</evidence>
<dbReference type="InterPro" id="IPR001452">
    <property type="entry name" value="SH3_domain"/>
</dbReference>
<dbReference type="PROSITE" id="PS00131">
    <property type="entry name" value="CARBOXYPEPT_SER_SER"/>
    <property type="match status" value="1"/>
</dbReference>
<dbReference type="GO" id="GO:0005975">
    <property type="term" value="P:carbohydrate metabolic process"/>
    <property type="evidence" value="ECO:0007669"/>
    <property type="project" value="TreeGrafter"/>
</dbReference>
<evidence type="ECO:0000256" key="14">
    <source>
        <dbReference type="SAM" id="MobiDB-lite"/>
    </source>
</evidence>
<dbReference type="FunFam" id="2.30.30.100:FF:000002">
    <property type="entry name" value="Small nuclear ribonucleoprotein Sm D3"/>
    <property type="match status" value="1"/>
</dbReference>
<feature type="region of interest" description="Disordered" evidence="14">
    <location>
        <begin position="760"/>
        <end position="795"/>
    </location>
</feature>
<dbReference type="InterPro" id="IPR029058">
    <property type="entry name" value="AB_hydrolase_fold"/>
</dbReference>
<keyword evidence="10" id="KW-0539">Nucleus</keyword>
<evidence type="ECO:0000256" key="4">
    <source>
        <dbReference type="ARBA" id="ARBA00009431"/>
    </source>
</evidence>
<evidence type="ECO:0000259" key="16">
    <source>
        <dbReference type="PROSITE" id="PS51335"/>
    </source>
</evidence>
<dbReference type="InterPro" id="IPR018202">
    <property type="entry name" value="Ser_caboxypep_ser_AS"/>
</dbReference>
<dbReference type="InterPro" id="IPR016142">
    <property type="entry name" value="Citrate_synth-like_lrg_a-sub"/>
</dbReference>
<dbReference type="SMART" id="SM00326">
    <property type="entry name" value="SH3"/>
    <property type="match status" value="1"/>
</dbReference>
<gene>
    <name evidence="18" type="ORF">FOL46_000015</name>
</gene>
<evidence type="ECO:0000313" key="19">
    <source>
        <dbReference type="Proteomes" id="UP000572268"/>
    </source>
</evidence>
<evidence type="ECO:0000256" key="5">
    <source>
        <dbReference type="ARBA" id="ARBA00010566"/>
    </source>
</evidence>
<dbReference type="EMBL" id="JABANN010000001">
    <property type="protein sequence ID" value="KAF4676553.1"/>
    <property type="molecule type" value="Genomic_DNA"/>
</dbReference>
<feature type="domain" description="ELMO" evidence="16">
    <location>
        <begin position="1279"/>
        <end position="1432"/>
    </location>
</feature>
<dbReference type="InterPro" id="IPR006816">
    <property type="entry name" value="ELMO_dom"/>
</dbReference>
<dbReference type="Gene3D" id="1.10.580.10">
    <property type="entry name" value="Citrate Synthase, domain 1"/>
    <property type="match status" value="1"/>
</dbReference>
<organism evidence="18 19">
    <name type="scientific">Perkinsus olseni</name>
    <name type="common">Perkinsus atlanticus</name>
    <dbReference type="NCBI Taxonomy" id="32597"/>
    <lineage>
        <taxon>Eukaryota</taxon>
        <taxon>Sar</taxon>
        <taxon>Alveolata</taxon>
        <taxon>Perkinsozoa</taxon>
        <taxon>Perkinsea</taxon>
        <taxon>Perkinsida</taxon>
        <taxon>Perkinsidae</taxon>
        <taxon>Perkinsus</taxon>
    </lineage>
</organism>
<dbReference type="SUPFAM" id="SSF48256">
    <property type="entry name" value="Citrate synthase"/>
    <property type="match status" value="1"/>
</dbReference>
<dbReference type="GO" id="GO:0006508">
    <property type="term" value="P:proteolysis"/>
    <property type="evidence" value="ECO:0007669"/>
    <property type="project" value="InterPro"/>
</dbReference>
<feature type="compositionally biased region" description="Pro residues" evidence="14">
    <location>
        <begin position="838"/>
        <end position="850"/>
    </location>
</feature>
<evidence type="ECO:0000256" key="6">
    <source>
        <dbReference type="ARBA" id="ARBA00022443"/>
    </source>
</evidence>
<evidence type="ECO:0000256" key="9">
    <source>
        <dbReference type="ARBA" id="ARBA00023187"/>
    </source>
</evidence>
<dbReference type="SMART" id="SM00651">
    <property type="entry name" value="Sm"/>
    <property type="match status" value="1"/>
</dbReference>
<dbReference type="Proteomes" id="UP000572268">
    <property type="component" value="Unassembled WGS sequence"/>
</dbReference>
<dbReference type="GO" id="GO:0005759">
    <property type="term" value="C:mitochondrial matrix"/>
    <property type="evidence" value="ECO:0007669"/>
    <property type="project" value="TreeGrafter"/>
</dbReference>
<feature type="region of interest" description="Disordered" evidence="14">
    <location>
        <begin position="819"/>
        <end position="851"/>
    </location>
</feature>
<dbReference type="Gene3D" id="2.30.30.40">
    <property type="entry name" value="SH3 Domains"/>
    <property type="match status" value="1"/>
</dbReference>
<keyword evidence="7" id="KW-0507">mRNA processing</keyword>
<dbReference type="InterPro" id="IPR047575">
    <property type="entry name" value="Sm"/>
</dbReference>
<name>A0A7J6MY96_PEROL</name>
<dbReference type="SUPFAM" id="SSF50044">
    <property type="entry name" value="SH3-domain"/>
    <property type="match status" value="1"/>
</dbReference>
<dbReference type="GO" id="GO:0005829">
    <property type="term" value="C:cytosol"/>
    <property type="evidence" value="ECO:0007669"/>
    <property type="project" value="UniProtKB-SubCell"/>
</dbReference>
<dbReference type="GO" id="GO:0000387">
    <property type="term" value="P:spliceosomal snRNP assembly"/>
    <property type="evidence" value="ECO:0007669"/>
    <property type="project" value="InterPro"/>
</dbReference>
<comment type="similarity">
    <text evidence="5 13">Belongs to the citrate synthase family.</text>
</comment>
<sequence>MLSRQLLSPRIGVLGSRFYHHAAPVIQELKTKVEHLAAREQPRLLDIKKKYKDVVIGDVTAGMVVGGMRGIKAMITDTSDLDPVEGIRYRGMTLKEVNAALPKAQPNGKIGLPEGAFWLLMTGEVPTPEIVSNLNEEMHRRSWLPADVIESIDALPTSMHPMTQLAIGILAMQPYSQFTQKHSQGGLAKKDYWEYILDDAITLIARVPQVAARVYRRSFYNGIFIETDPHLDWAGNFANMLGVSEDDNFKEATRLYLTMHADHEGGNVSSHTTHLVGSALADPFYAWAAGICGLAGPLHGLANQESLNWLTRLREYHQRLGIEPSAESVTQYVKDTMAKGLVVPGYGHAVLRATDPRYVLEREFCLEHIADDPMFKLSEVCFETIPPILQATGKIQNPYPNVDALSGTMMQHYGLKESDYYTVTFAVSRTLGVMAQMIWARAMAMPIERPKSVTLEWLSKTAFDKARNVNGCCVVDWERWSGDNGSSSWCPLGSGMAAVGIPIKLLHESVGHTVTVEMQTGELYRGHLIHTEDNMNLLIAEVVVTRKDGKQTSLEQAYIRGSKIRYIVVPDNLRYAPMFKPRRQGAGSGWGSLNAPGAKGKGGKGKVVEVLLTTMSESEDVYDAIGPRGGASGDEAIDGGRWHSFVDVKPPSSGRSEDPENLHTVEGRLLDGPPAVGAPECPSAADASDLELGELLDCISSPLEHSPPVVKRDSIVSYNSSLVKLALQRIDPQPEPYDTSEAAALYVQQLTSRSLAALGDIDDDQGSLSNSPESDDLRSSSSSEASQTSAADEDLGAAAAQLEVSERPQLDEKVEVDFTDSSGASEASVAEEEESVEAPPPPSRPPPAPPISRFVKATFAFDPPVSSSWPCGDSPPLRFQTGDIIKVLIGDQMGWSYGRVIQLASDARDMGTAAAAGYFPTSYVDKYDDPDEVCLLDVAAKKTSDGEGCRDVVEGASASTTASMRVPSAFRDAPVDSCREAATVDLVACRDAFLSGGRSSGPLEPVSEAAEWLEATVAGGDRDEFADTWEVLDGDEGAATVAAADDSSEPESNDGKGMAIDDSSDGNDGPVEASVAVLQSTAMERRGMYPQRSTDQEKDRSSALRGVLDKYAVGKKSTADEEENGSEEGSQRGAEEPISDDLVIPVLDEVIVEDDANVEEMWRSAEAETKRRMDADKAAQEGVQPVAAVTSKEAFDWARSNKDLIVTPEVLSEVLDGYMMPLPAHRSIVAGFTCCTTAMGFDSSAVGHPAPGIAKDLAEERDLLLCLTRAHYNPSDFEMHRRVIQTLWRRLTGSHYDCEALGEHWTVIGFQGTNPATDLNRFGGVLNLIHMLYLCDTAPMLSLAMYEASLRAGADFPFACASIKYTKLAMDIFRSGALSRRCNEEGTVMKVLAHFYAACFWLHCRLWVSHGRTIVDFDRTFKEVGKAATTAPAKLLKEFDSHKGDDTLEEEVTRNTWNDEEEEIEFADIGAEQPAVVHRGRFGSFMKAWKIPRRLRRPLIFHLWGGLLVSWRLFSMSVQPSVVAFPWTRMAIWALCKHCYWEPLDIYIAMDLDRPLYFPTVETDGATAVSDLYFMSACRVYGAVCQLAGSSLWVKPLELPLRLRCPREQQRRSMRSERPANIWIYHFEETYHTVAEQHSWTSKANGIWIDQPAGTGFSTGPLISSTKRAGELLSQFLHAFFAKYPQYNRRVFLAGESYAGQFIPETVMRIRSDERAGAKPVIDIVGIAIGNGYFSSDRVWRSYPRMAYESGTAPRRVSAAYNSMVAAAEDCVKETSSCLTGRLSCQALYDRCSRKLIDPISNAKWSIYDLRVKCGPFPDCLDDRPIRAYFNNHTVQRAIGTHIGWKSSNENVTAAFHIRELFSTSAEKQLARLLADGISVLLYAGDQDFLCNWLSVLETAEQLDWPGKSRFASATESPFKLPSSKLGATVRTVERLGGLGGLTFARVVNASHMVPQDAPEAALLLINDFMYRSTASDSSPTGIGLKMLIV</sequence>
<proteinExistence type="inferred from homology"/>
<evidence type="ECO:0000256" key="10">
    <source>
        <dbReference type="ARBA" id="ARBA00023242"/>
    </source>
</evidence>
<dbReference type="PROSITE" id="PS51335">
    <property type="entry name" value="ELMO"/>
    <property type="match status" value="1"/>
</dbReference>
<keyword evidence="6 12" id="KW-0728">SH3 domain</keyword>
<keyword evidence="8 13" id="KW-0808">Transferase</keyword>